<dbReference type="RefSeq" id="WP_113806596.1">
    <property type="nucleotide sequence ID" value="NZ_QOCW01000014.1"/>
</dbReference>
<evidence type="ECO:0000313" key="3">
    <source>
        <dbReference type="Proteomes" id="UP000253314"/>
    </source>
</evidence>
<accession>A0A366XST1</accession>
<dbReference type="Pfam" id="PF09858">
    <property type="entry name" value="DUF2085"/>
    <property type="match status" value="1"/>
</dbReference>
<keyword evidence="1" id="KW-1133">Transmembrane helix</keyword>
<evidence type="ECO:0000256" key="1">
    <source>
        <dbReference type="SAM" id="Phobius"/>
    </source>
</evidence>
<keyword evidence="1" id="KW-0812">Transmembrane</keyword>
<protein>
    <recommendedName>
        <fullName evidence="4">DUF2085 domain-containing protein</fullName>
    </recommendedName>
</protein>
<feature type="transmembrane region" description="Helical" evidence="1">
    <location>
        <begin position="134"/>
        <end position="152"/>
    </location>
</feature>
<feature type="transmembrane region" description="Helical" evidence="1">
    <location>
        <begin position="68"/>
        <end position="88"/>
    </location>
</feature>
<feature type="transmembrane region" description="Helical" evidence="1">
    <location>
        <begin position="94"/>
        <end position="113"/>
    </location>
</feature>
<dbReference type="EMBL" id="QOCW01000014">
    <property type="protein sequence ID" value="RBW68947.1"/>
    <property type="molecule type" value="Genomic_DNA"/>
</dbReference>
<feature type="transmembrane region" description="Helical" evidence="1">
    <location>
        <begin position="190"/>
        <end position="209"/>
    </location>
</feature>
<feature type="transmembrane region" description="Helical" evidence="1">
    <location>
        <begin position="158"/>
        <end position="178"/>
    </location>
</feature>
<organism evidence="2 3">
    <name type="scientific">Bacillus taeanensis</name>
    <dbReference type="NCBI Taxonomy" id="273032"/>
    <lineage>
        <taxon>Bacteria</taxon>
        <taxon>Bacillati</taxon>
        <taxon>Bacillota</taxon>
        <taxon>Bacilli</taxon>
        <taxon>Bacillales</taxon>
        <taxon>Bacillaceae</taxon>
        <taxon>Bacillus</taxon>
    </lineage>
</organism>
<dbReference type="AlphaFoldDB" id="A0A366XST1"/>
<name>A0A366XST1_9BACI</name>
<gene>
    <name evidence="2" type="ORF">DS031_13475</name>
</gene>
<dbReference type="Proteomes" id="UP000253314">
    <property type="component" value="Unassembled WGS sequence"/>
</dbReference>
<comment type="caution">
    <text evidence="2">The sequence shown here is derived from an EMBL/GenBank/DDBJ whole genome shotgun (WGS) entry which is preliminary data.</text>
</comment>
<evidence type="ECO:0000313" key="2">
    <source>
        <dbReference type="EMBL" id="RBW68947.1"/>
    </source>
</evidence>
<dbReference type="InterPro" id="IPR019206">
    <property type="entry name" value="DUF2085_TM"/>
</dbReference>
<evidence type="ECO:0008006" key="4">
    <source>
        <dbReference type="Google" id="ProtNLM"/>
    </source>
</evidence>
<sequence length="219" mass="25242">MYISALFSFFGRAICHQLPERTFLINNSYLPLCARDTGILIGLFSTLLYLCLFKKYKANQIPTIKNSFILLLLTVPIALDGLTSYMNLRESSNLLRLTTGIPFGVMLPFFLIPMLNFNNQSLKERRILYKKREAFIPFTLAFCLGSLTYFHLMSYILISSLLILTLVFWGTLLTFLLLKPIKSFQMKCSSAVMLCFFILVLLSQLNEMLRSFYLPYLQG</sequence>
<keyword evidence="1" id="KW-0472">Membrane</keyword>
<reference evidence="2 3" key="1">
    <citation type="submission" date="2018-07" db="EMBL/GenBank/DDBJ databases">
        <title>Lottiidibacillus patelloidae gen. nov., sp. nov., isolated from the intestinal tract of a marine limpet and the reclassification of B. taeanensis BH030017T, B. algicola KMM 3737T and B. hwajinpoensis SW-72T as genus Lottiidibacillus.</title>
        <authorList>
            <person name="Liu R."/>
            <person name="Huang Z."/>
        </authorList>
    </citation>
    <scope>NUCLEOTIDE SEQUENCE [LARGE SCALE GENOMIC DNA]</scope>
    <source>
        <strain evidence="2 3">BH030017</strain>
    </source>
</reference>
<keyword evidence="3" id="KW-1185">Reference proteome</keyword>
<proteinExistence type="predicted"/>
<dbReference type="OrthoDB" id="9810176at2"/>
<feature type="transmembrane region" description="Helical" evidence="1">
    <location>
        <begin position="39"/>
        <end position="56"/>
    </location>
</feature>